<dbReference type="PANTHER" id="PTHR11311:SF15">
    <property type="entry name" value="SPONDIN-2"/>
    <property type="match status" value="1"/>
</dbReference>
<dbReference type="Proteomes" id="UP001189429">
    <property type="component" value="Unassembled WGS sequence"/>
</dbReference>
<evidence type="ECO:0000256" key="6">
    <source>
        <dbReference type="SAM" id="SignalP"/>
    </source>
</evidence>
<keyword evidence="4" id="KW-0175">Coiled coil</keyword>
<dbReference type="InterPro" id="IPR051418">
    <property type="entry name" value="Spondin/Thrombospondin_T1"/>
</dbReference>
<keyword evidence="1 6" id="KW-0732">Signal</keyword>
<keyword evidence="9" id="KW-1185">Reference proteome</keyword>
<evidence type="ECO:0000259" key="7">
    <source>
        <dbReference type="PROSITE" id="PS50234"/>
    </source>
</evidence>
<evidence type="ECO:0000313" key="8">
    <source>
        <dbReference type="EMBL" id="CAK0874514.1"/>
    </source>
</evidence>
<evidence type="ECO:0000256" key="5">
    <source>
        <dbReference type="SAM" id="MobiDB-lite"/>
    </source>
</evidence>
<dbReference type="InterPro" id="IPR036465">
    <property type="entry name" value="vWFA_dom_sf"/>
</dbReference>
<feature type="domain" description="VWFA" evidence="7">
    <location>
        <begin position="610"/>
        <end position="808"/>
    </location>
</feature>
<dbReference type="EMBL" id="CAUYUJ010017401">
    <property type="protein sequence ID" value="CAK0874514.1"/>
    <property type="molecule type" value="Genomic_DNA"/>
</dbReference>
<dbReference type="SMART" id="SM00209">
    <property type="entry name" value="TSP1"/>
    <property type="match status" value="3"/>
</dbReference>
<keyword evidence="2" id="KW-1015">Disulfide bond</keyword>
<proteinExistence type="predicted"/>
<evidence type="ECO:0000256" key="1">
    <source>
        <dbReference type="ARBA" id="ARBA00022729"/>
    </source>
</evidence>
<evidence type="ECO:0000313" key="9">
    <source>
        <dbReference type="Proteomes" id="UP001189429"/>
    </source>
</evidence>
<dbReference type="InterPro" id="IPR000884">
    <property type="entry name" value="TSP1_rpt"/>
</dbReference>
<dbReference type="SUPFAM" id="SSF82895">
    <property type="entry name" value="TSP-1 type 1 repeat"/>
    <property type="match status" value="3"/>
</dbReference>
<dbReference type="InterPro" id="IPR036383">
    <property type="entry name" value="TSP1_rpt_sf"/>
</dbReference>
<accession>A0ABN9VMD5</accession>
<feature type="region of interest" description="Disordered" evidence="5">
    <location>
        <begin position="847"/>
        <end position="877"/>
    </location>
</feature>
<dbReference type="PROSITE" id="PS50092">
    <property type="entry name" value="TSP1"/>
    <property type="match status" value="3"/>
</dbReference>
<evidence type="ECO:0000256" key="3">
    <source>
        <dbReference type="ARBA" id="ARBA00023180"/>
    </source>
</evidence>
<dbReference type="Pfam" id="PF00090">
    <property type="entry name" value="TSP_1"/>
    <property type="match status" value="2"/>
</dbReference>
<keyword evidence="3" id="KW-0325">Glycoprotein</keyword>
<comment type="caution">
    <text evidence="8">The sequence shown here is derived from an EMBL/GenBank/DDBJ whole genome shotgun (WGS) entry which is preliminary data.</text>
</comment>
<organism evidence="8 9">
    <name type="scientific">Prorocentrum cordatum</name>
    <dbReference type="NCBI Taxonomy" id="2364126"/>
    <lineage>
        <taxon>Eukaryota</taxon>
        <taxon>Sar</taxon>
        <taxon>Alveolata</taxon>
        <taxon>Dinophyceae</taxon>
        <taxon>Prorocentrales</taxon>
        <taxon>Prorocentraceae</taxon>
        <taxon>Prorocentrum</taxon>
    </lineage>
</organism>
<sequence length="886" mass="93867">MPALLRAAALLLTCGPAGFGLEARAFAGRGGAAAAPPARRLRRPGAAAKPSAEGAAPTPAPAGASASADSWLQQELAGSQDFHATQPEGDQGLEFKVLASSDSIVSSSSSTTAGASLKDQVAMINSMLLNLEEGHDIEALRCWDRAQHLQREVARTQSLLDEEERMMADIVSQLEVDAFMQESAAREEEGLRRSLLDHTRACGAKLAAARRDVKGLRNDSAAVALQAGSLALLGGSARQRLALLVRCEGRRLGPIMLGARPPSPGGMRALLQSPGVQREIQHSLSQVGLSHASKCILERSVNYEDAESAMIVSHASLEDELWQARQEQVQLKSECQRASAGYKDQMKSLTLRHAQLQARVALATSQRSALQDSVALKKQEVAQLRKEAVQVELECASTQSGYHEDACNLRRVRAELLQVTGIEVSEEELQDCEVLGWVPEPCSAPCGGGVQRLSRTVSVENGTYGAACPPLLTQEACNTQPCPTHCEVSDWDEWSSCTALCGGGSRSRSRAVLVEAKDGGEPCPQQTTETGACAQEACEVDCVLGDWGPWGQCSRACGGGLRQRTQQVVRPAVGGGYCPSEQHLRDYGRCNDQSCPESDDVSFRCSARVDVVLVLDGGEEADGQEGFEESKTFAADLLQKLQLSALVARAAVVVAGAPVTWRAYQDCLNGAATSLQDCGVSVAVPFPPKGSTVDPEGATIEAIGALQWPKGPGNIGGALSLAATELFREGRYDAQWVVLVVSRSRPLSMSKTGEEAEMLRRHARFIWVAATAGGALRREAAQWVTEPCRDNFLDSDLEGLVPEAATLVCPAIGHASVNATAPTGLGPAQAPAPVPLREPWRPDQAAQQVRAAVPAFPRPRPLRRPGSRAPAPLPAPLPALAAAVAA</sequence>
<dbReference type="SUPFAM" id="SSF53300">
    <property type="entry name" value="vWA-like"/>
    <property type="match status" value="1"/>
</dbReference>
<dbReference type="Pfam" id="PF19028">
    <property type="entry name" value="TSP1_spondin"/>
    <property type="match status" value="1"/>
</dbReference>
<dbReference type="Gene3D" id="2.20.100.10">
    <property type="entry name" value="Thrombospondin type-1 (TSP1) repeat"/>
    <property type="match status" value="3"/>
</dbReference>
<feature type="signal peptide" evidence="6">
    <location>
        <begin position="1"/>
        <end position="20"/>
    </location>
</feature>
<feature type="non-terminal residue" evidence="8">
    <location>
        <position position="886"/>
    </location>
</feature>
<name>A0ABN9VMD5_9DINO</name>
<dbReference type="InterPro" id="IPR044004">
    <property type="entry name" value="TSP1_spondin_dom"/>
</dbReference>
<dbReference type="PROSITE" id="PS50234">
    <property type="entry name" value="VWFA"/>
    <property type="match status" value="1"/>
</dbReference>
<feature type="chain" id="PRO_5046098444" description="VWFA domain-containing protein" evidence="6">
    <location>
        <begin position="21"/>
        <end position="886"/>
    </location>
</feature>
<reference evidence="8" key="1">
    <citation type="submission" date="2023-10" db="EMBL/GenBank/DDBJ databases">
        <authorList>
            <person name="Chen Y."/>
            <person name="Shah S."/>
            <person name="Dougan E. K."/>
            <person name="Thang M."/>
            <person name="Chan C."/>
        </authorList>
    </citation>
    <scope>NUCLEOTIDE SEQUENCE [LARGE SCALE GENOMIC DNA]</scope>
</reference>
<feature type="region of interest" description="Disordered" evidence="5">
    <location>
        <begin position="33"/>
        <end position="70"/>
    </location>
</feature>
<evidence type="ECO:0000256" key="2">
    <source>
        <dbReference type="ARBA" id="ARBA00023157"/>
    </source>
</evidence>
<dbReference type="InterPro" id="IPR002035">
    <property type="entry name" value="VWF_A"/>
</dbReference>
<evidence type="ECO:0000256" key="4">
    <source>
        <dbReference type="SAM" id="Coils"/>
    </source>
</evidence>
<protein>
    <recommendedName>
        <fullName evidence="7">VWFA domain-containing protein</fullName>
    </recommendedName>
</protein>
<feature type="coiled-coil region" evidence="4">
    <location>
        <begin position="367"/>
        <end position="394"/>
    </location>
</feature>
<dbReference type="Gene3D" id="3.40.50.410">
    <property type="entry name" value="von Willebrand factor, type A domain"/>
    <property type="match status" value="1"/>
</dbReference>
<dbReference type="PANTHER" id="PTHR11311">
    <property type="entry name" value="SPONDIN"/>
    <property type="match status" value="1"/>
</dbReference>
<gene>
    <name evidence="8" type="ORF">PCOR1329_LOCUS59391</name>
</gene>